<evidence type="ECO:0000256" key="5">
    <source>
        <dbReference type="ARBA" id="ARBA00022917"/>
    </source>
</evidence>
<comment type="caution">
    <text evidence="8">Lacks conserved residue(s) required for the propagation of feature annotation.</text>
</comment>
<evidence type="ECO:0000256" key="4">
    <source>
        <dbReference type="ARBA" id="ARBA00022840"/>
    </source>
</evidence>
<evidence type="ECO:0000256" key="6">
    <source>
        <dbReference type="ARBA" id="ARBA00023146"/>
    </source>
</evidence>
<dbReference type="Gene3D" id="3.40.50.620">
    <property type="entry name" value="HUPs"/>
    <property type="match status" value="1"/>
</dbReference>
<dbReference type="RefSeq" id="WP_166272859.1">
    <property type="nucleotide sequence ID" value="NZ_JAAFGS010000001.1"/>
</dbReference>
<comment type="subcellular location">
    <subcellularLocation>
        <location evidence="8">Cytoplasm</location>
    </subcellularLocation>
</comment>
<dbReference type="EMBL" id="JAAFGS010000001">
    <property type="protein sequence ID" value="NGZ74604.1"/>
    <property type="molecule type" value="Genomic_DNA"/>
</dbReference>
<dbReference type="Gene3D" id="1.10.240.10">
    <property type="entry name" value="Tyrosyl-Transfer RNA Synthetase"/>
    <property type="match status" value="1"/>
</dbReference>
<dbReference type="EC" id="6.1.1.2" evidence="8"/>
<dbReference type="CDD" id="cd00806">
    <property type="entry name" value="TrpRS_core"/>
    <property type="match status" value="1"/>
</dbReference>
<dbReference type="PANTHER" id="PTHR43766">
    <property type="entry name" value="TRYPTOPHAN--TRNA LIGASE, MITOCHONDRIAL"/>
    <property type="match status" value="1"/>
</dbReference>
<proteinExistence type="inferred from homology"/>
<dbReference type="HAMAP" id="MF_00140_B">
    <property type="entry name" value="Trp_tRNA_synth_B"/>
    <property type="match status" value="1"/>
</dbReference>
<comment type="catalytic activity">
    <reaction evidence="7 8">
        <text>tRNA(Trp) + L-tryptophan + ATP = L-tryptophyl-tRNA(Trp) + AMP + diphosphate + H(+)</text>
        <dbReference type="Rhea" id="RHEA:24080"/>
        <dbReference type="Rhea" id="RHEA-COMP:9671"/>
        <dbReference type="Rhea" id="RHEA-COMP:9705"/>
        <dbReference type="ChEBI" id="CHEBI:15378"/>
        <dbReference type="ChEBI" id="CHEBI:30616"/>
        <dbReference type="ChEBI" id="CHEBI:33019"/>
        <dbReference type="ChEBI" id="CHEBI:57912"/>
        <dbReference type="ChEBI" id="CHEBI:78442"/>
        <dbReference type="ChEBI" id="CHEBI:78535"/>
        <dbReference type="ChEBI" id="CHEBI:456215"/>
        <dbReference type="EC" id="6.1.1.2"/>
    </reaction>
</comment>
<gene>
    <name evidence="8 10" type="primary">trpS</name>
    <name evidence="10" type="ORF">GYN08_04680</name>
</gene>
<dbReference type="Pfam" id="PF00579">
    <property type="entry name" value="tRNA-synt_1b"/>
    <property type="match status" value="1"/>
</dbReference>
<accession>A0ABX0F3M9</accession>
<feature type="binding site" evidence="8">
    <location>
        <begin position="198"/>
        <end position="202"/>
    </location>
    <ligand>
        <name>ATP</name>
        <dbReference type="ChEBI" id="CHEBI:30616"/>
    </ligand>
</feature>
<feature type="binding site" evidence="8">
    <location>
        <position position="189"/>
    </location>
    <ligand>
        <name>ATP</name>
        <dbReference type="ChEBI" id="CHEBI:30616"/>
    </ligand>
</feature>
<evidence type="ECO:0000256" key="7">
    <source>
        <dbReference type="ARBA" id="ARBA00049929"/>
    </source>
</evidence>
<keyword evidence="4 8" id="KW-0067">ATP-binding</keyword>
<protein>
    <recommendedName>
        <fullName evidence="8">Tryptophan--tRNA ligase</fullName>
        <ecNumber evidence="8">6.1.1.2</ecNumber>
    </recommendedName>
    <alternativeName>
        <fullName evidence="8">Tryptophanyl-tRNA synthetase</fullName>
        <shortName evidence="8">TrpRS</shortName>
    </alternativeName>
</protein>
<keyword evidence="6 8" id="KW-0030">Aminoacyl-tRNA synthetase</keyword>
<dbReference type="SUPFAM" id="SSF52374">
    <property type="entry name" value="Nucleotidylyl transferase"/>
    <property type="match status" value="1"/>
</dbReference>
<evidence type="ECO:0000313" key="10">
    <source>
        <dbReference type="EMBL" id="NGZ74604.1"/>
    </source>
</evidence>
<dbReference type="InterPro" id="IPR050203">
    <property type="entry name" value="Trp-tRNA_synthetase"/>
</dbReference>
<dbReference type="GO" id="GO:0004830">
    <property type="term" value="F:tryptophan-tRNA ligase activity"/>
    <property type="evidence" value="ECO:0007669"/>
    <property type="project" value="UniProtKB-EC"/>
</dbReference>
<feature type="short sequence motif" description="'KMSKS' region" evidence="8">
    <location>
        <begin position="198"/>
        <end position="202"/>
    </location>
</feature>
<dbReference type="NCBIfam" id="TIGR00233">
    <property type="entry name" value="trpS"/>
    <property type="match status" value="1"/>
</dbReference>
<evidence type="ECO:0000256" key="2">
    <source>
        <dbReference type="ARBA" id="ARBA00022598"/>
    </source>
</evidence>
<feature type="binding site" evidence="8">
    <location>
        <begin position="150"/>
        <end position="152"/>
    </location>
    <ligand>
        <name>ATP</name>
        <dbReference type="ChEBI" id="CHEBI:30616"/>
    </ligand>
</feature>
<organism evidence="10 11">
    <name type="scientific">Saccharibacillus alkalitolerans</name>
    <dbReference type="NCBI Taxonomy" id="2705290"/>
    <lineage>
        <taxon>Bacteria</taxon>
        <taxon>Bacillati</taxon>
        <taxon>Bacillota</taxon>
        <taxon>Bacilli</taxon>
        <taxon>Bacillales</taxon>
        <taxon>Paenibacillaceae</taxon>
        <taxon>Saccharibacillus</taxon>
    </lineage>
</organism>
<reference evidence="10 11" key="1">
    <citation type="submission" date="2020-01" db="EMBL/GenBank/DDBJ databases">
        <title>Polyphasic characterisation and genomic insights into a novel alkali tolerant bacterium VR-M41.</title>
        <authorList>
            <person name="Vemuluri V.R."/>
        </authorList>
    </citation>
    <scope>NUCLEOTIDE SEQUENCE [LARGE SCALE GENOMIC DNA]</scope>
    <source>
        <strain evidence="10 11">VR-M41</strain>
    </source>
</reference>
<evidence type="ECO:0000256" key="9">
    <source>
        <dbReference type="RuleBase" id="RU363036"/>
    </source>
</evidence>
<keyword evidence="5 8" id="KW-0648">Protein biosynthesis</keyword>
<feature type="binding site" evidence="8">
    <location>
        <begin position="15"/>
        <end position="17"/>
    </location>
    <ligand>
        <name>ATP</name>
        <dbReference type="ChEBI" id="CHEBI:30616"/>
    </ligand>
</feature>
<dbReference type="Proteomes" id="UP000800303">
    <property type="component" value="Unassembled WGS sequence"/>
</dbReference>
<dbReference type="InterPro" id="IPR002305">
    <property type="entry name" value="aa-tRNA-synth_Ic"/>
</dbReference>
<keyword evidence="11" id="KW-1185">Reference proteome</keyword>
<keyword evidence="8" id="KW-0963">Cytoplasm</keyword>
<dbReference type="InterPro" id="IPR014729">
    <property type="entry name" value="Rossmann-like_a/b/a_fold"/>
</dbReference>
<dbReference type="InterPro" id="IPR024109">
    <property type="entry name" value="Trp-tRNA-ligase_bac-type"/>
</dbReference>
<name>A0ABX0F3M9_9BACL</name>
<keyword evidence="3 8" id="KW-0547">Nucleotide-binding</keyword>
<dbReference type="InterPro" id="IPR002306">
    <property type="entry name" value="Trp-tRNA-ligase"/>
</dbReference>
<evidence type="ECO:0000256" key="1">
    <source>
        <dbReference type="ARBA" id="ARBA00005594"/>
    </source>
</evidence>
<feature type="binding site" evidence="8">
    <location>
        <position position="138"/>
    </location>
    <ligand>
        <name>L-tryptophan</name>
        <dbReference type="ChEBI" id="CHEBI:57912"/>
    </ligand>
</feature>
<sequence>MTETNGKKRILSGIKPSGDLNIGGYLGALSQFVKYQHEYESFFFVPDLHAITVAQDPKELHQRSREIAAFYVAAGIDPEQSTIFLQSQVSAHAELGWIMETQAHFGELNRMTQFKEKSDGKEGVSSALFTYPALMASDILLYQATHVPVGEDQTQHLELTRDLANRFNTRFGRTFTVPEAVVQDIGARVMGLDDPQKKMSKSNPNKGSYILMLDEPAVIRKKFSRAVTDSDGQVRYDWEEKPAVSNLIEIYSVFAGETTEAVEKRFEGQGYGAFKKELAEVVIAKLEPIQQRFHEIVNSSELDEILKRGARKANEEAGKTLLAAKKAMGFVTFD</sequence>
<evidence type="ECO:0000256" key="8">
    <source>
        <dbReference type="HAMAP-Rule" id="MF_00140"/>
    </source>
</evidence>
<evidence type="ECO:0000256" key="3">
    <source>
        <dbReference type="ARBA" id="ARBA00022741"/>
    </source>
</evidence>
<evidence type="ECO:0000313" key="11">
    <source>
        <dbReference type="Proteomes" id="UP000800303"/>
    </source>
</evidence>
<comment type="subunit">
    <text evidence="8">Homodimer.</text>
</comment>
<dbReference type="PANTHER" id="PTHR43766:SF1">
    <property type="entry name" value="TRYPTOPHAN--TRNA LIGASE, MITOCHONDRIAL"/>
    <property type="match status" value="1"/>
</dbReference>
<comment type="caution">
    <text evidence="10">The sequence shown here is derived from an EMBL/GenBank/DDBJ whole genome shotgun (WGS) entry which is preliminary data.</text>
</comment>
<keyword evidence="2 8" id="KW-0436">Ligase</keyword>
<dbReference type="PRINTS" id="PR01039">
    <property type="entry name" value="TRNASYNTHTRP"/>
</dbReference>
<comment type="similarity">
    <text evidence="1 8 9">Belongs to the class-I aminoacyl-tRNA synthetase family.</text>
</comment>
<comment type="function">
    <text evidence="8">Catalyzes the attachment of tryptophan to tRNA(Trp).</text>
</comment>